<evidence type="ECO:0000313" key="2">
    <source>
        <dbReference type="Proteomes" id="UP001236500"/>
    </source>
</evidence>
<dbReference type="Proteomes" id="UP001236500">
    <property type="component" value="Chromosome"/>
</dbReference>
<accession>A0ABY8NAG5</accession>
<protein>
    <recommendedName>
        <fullName evidence="3">Lipoprotein</fullName>
    </recommendedName>
</protein>
<sequence length="160" mass="18464">MNIALNLKKWKKLFPFLGCIFVSCYKIPPSSGYILVDAKIEDGEVSITNLQKKIESEFMFKKDKYLIRKIIFKSTDSSQDVYWEVNCLGFEDDPLMEPTKLPDIILYGKNPCLYYTNEIGPKTLPIDRDIHATLAIEGMDENNENSTKFTIQSIFNFSQL</sequence>
<dbReference type="EMBL" id="CP118605">
    <property type="protein sequence ID" value="WGL15414.1"/>
    <property type="molecule type" value="Genomic_DNA"/>
</dbReference>
<reference evidence="1 2" key="1">
    <citation type="submission" date="2023-02" db="EMBL/GenBank/DDBJ databases">
        <title>Description and genomic characterization of Microbulbifer bruguierae sp. nov., isolated from the sediment of mangrove plant Bruguiera sexangula.</title>
        <authorList>
            <person name="Long M."/>
        </authorList>
    </citation>
    <scope>NUCLEOTIDE SEQUENCE [LARGE SCALE GENOMIC DNA]</scope>
    <source>
        <strain evidence="1 2">H12</strain>
    </source>
</reference>
<name>A0ABY8NAG5_9GAMM</name>
<keyword evidence="2" id="KW-1185">Reference proteome</keyword>
<dbReference type="RefSeq" id="WP_280318215.1">
    <property type="nucleotide sequence ID" value="NZ_CP118605.1"/>
</dbReference>
<organism evidence="1 2">
    <name type="scientific">Microbulbifer bruguierae</name>
    <dbReference type="NCBI Taxonomy" id="3029061"/>
    <lineage>
        <taxon>Bacteria</taxon>
        <taxon>Pseudomonadati</taxon>
        <taxon>Pseudomonadota</taxon>
        <taxon>Gammaproteobacteria</taxon>
        <taxon>Cellvibrionales</taxon>
        <taxon>Microbulbiferaceae</taxon>
        <taxon>Microbulbifer</taxon>
    </lineage>
</organism>
<gene>
    <name evidence="1" type="ORF">PVT68_11605</name>
</gene>
<evidence type="ECO:0008006" key="3">
    <source>
        <dbReference type="Google" id="ProtNLM"/>
    </source>
</evidence>
<evidence type="ECO:0000313" key="1">
    <source>
        <dbReference type="EMBL" id="WGL15414.1"/>
    </source>
</evidence>
<proteinExistence type="predicted"/>